<feature type="region of interest" description="Disordered" evidence="1">
    <location>
        <begin position="33"/>
        <end position="81"/>
    </location>
</feature>
<dbReference type="InterPro" id="IPR007379">
    <property type="entry name" value="Tim44-like_dom"/>
</dbReference>
<feature type="compositionally biased region" description="Low complexity" evidence="1">
    <location>
        <begin position="49"/>
        <end position="81"/>
    </location>
</feature>
<dbReference type="PANTHER" id="PTHR41542:SF1">
    <property type="entry name" value="BLL5807 PROTEIN"/>
    <property type="match status" value="1"/>
</dbReference>
<dbReference type="EMBL" id="JANIGO010000001">
    <property type="protein sequence ID" value="MCQ8894894.1"/>
    <property type="molecule type" value="Genomic_DNA"/>
</dbReference>
<dbReference type="Gene3D" id="3.10.450.240">
    <property type="match status" value="1"/>
</dbReference>
<feature type="transmembrane region" description="Helical" evidence="2">
    <location>
        <begin position="113"/>
        <end position="130"/>
    </location>
</feature>
<feature type="transmembrane region" description="Helical" evidence="2">
    <location>
        <begin position="6"/>
        <end position="23"/>
    </location>
</feature>
<dbReference type="InterPro" id="IPR032710">
    <property type="entry name" value="NTF2-like_dom_sf"/>
</dbReference>
<feature type="transmembrane region" description="Helical" evidence="2">
    <location>
        <begin position="87"/>
        <end position="107"/>
    </location>
</feature>
<keyword evidence="5" id="KW-1185">Reference proteome</keyword>
<evidence type="ECO:0000259" key="3">
    <source>
        <dbReference type="SMART" id="SM00978"/>
    </source>
</evidence>
<dbReference type="Pfam" id="PF04280">
    <property type="entry name" value="Tim44"/>
    <property type="match status" value="1"/>
</dbReference>
<evidence type="ECO:0000313" key="5">
    <source>
        <dbReference type="Proteomes" id="UP001204142"/>
    </source>
</evidence>
<accession>A0ABT1WEQ0</accession>
<dbReference type="SUPFAM" id="SSF54427">
    <property type="entry name" value="NTF2-like"/>
    <property type="match status" value="1"/>
</dbReference>
<keyword evidence="2" id="KW-0812">Transmembrane</keyword>
<organism evidence="4 5">
    <name type="scientific">Limnobacter humi</name>
    <dbReference type="NCBI Taxonomy" id="1778671"/>
    <lineage>
        <taxon>Bacteria</taxon>
        <taxon>Pseudomonadati</taxon>
        <taxon>Pseudomonadota</taxon>
        <taxon>Betaproteobacteria</taxon>
        <taxon>Burkholderiales</taxon>
        <taxon>Burkholderiaceae</taxon>
        <taxon>Limnobacter</taxon>
    </lineage>
</organism>
<dbReference type="PANTHER" id="PTHR41542">
    <property type="entry name" value="BLL5807 PROTEIN"/>
    <property type="match status" value="1"/>
</dbReference>
<dbReference type="SMART" id="SM00978">
    <property type="entry name" value="Tim44"/>
    <property type="match status" value="1"/>
</dbReference>
<keyword evidence="2" id="KW-0472">Membrane</keyword>
<gene>
    <name evidence="4" type="ORF">NQT62_00385</name>
</gene>
<evidence type="ECO:0000256" key="2">
    <source>
        <dbReference type="SAM" id="Phobius"/>
    </source>
</evidence>
<evidence type="ECO:0000313" key="4">
    <source>
        <dbReference type="EMBL" id="MCQ8894894.1"/>
    </source>
</evidence>
<dbReference type="RefSeq" id="WP_256762542.1">
    <property type="nucleotide sequence ID" value="NZ_JANIGO010000001.1"/>
</dbReference>
<sequence length="318" mass="33630">MNVSFLNRALSLLTVMLFSLAMLPMEAEAKRMGGGSSFGKTAPSYSRQASPSNPAGSPTASPTAPTRAAPAPAPTAPTAAQPQRNRFLGPLMGFAAGLGLAALFSHLGFGEGMAQFLGTALMVLLAVFLVRKLFSLMRGQTTQQPSPAYSSAGQQTNTYRAPVQQPTAMDGQFGNPRAAFDAPAALPTPEQGLVKTLPAGFDEAAFIQSAKKFFTTMQGLFDQGDLQGLREYCTDDVMNHLRAQVEERGIAVNKTDVVTLQAELIGFEVDVDEQIATVAYSAMLRESAGAAAEQVDEVWVLTRPMSGGGWLLAGIHNL</sequence>
<evidence type="ECO:0000256" key="1">
    <source>
        <dbReference type="SAM" id="MobiDB-lite"/>
    </source>
</evidence>
<proteinExistence type="predicted"/>
<comment type="caution">
    <text evidence="4">The sequence shown here is derived from an EMBL/GenBank/DDBJ whole genome shotgun (WGS) entry which is preliminary data.</text>
</comment>
<feature type="domain" description="Tim44-like" evidence="3">
    <location>
        <begin position="189"/>
        <end position="317"/>
    </location>
</feature>
<protein>
    <submittedName>
        <fullName evidence="4">Tim44-like domain-containing protein</fullName>
    </submittedName>
</protein>
<dbReference type="Proteomes" id="UP001204142">
    <property type="component" value="Unassembled WGS sequence"/>
</dbReference>
<reference evidence="4 5" key="1">
    <citation type="submission" date="2022-07" db="EMBL/GenBank/DDBJ databases">
        <authorList>
            <person name="Xamxidin M."/>
            <person name="Wu M."/>
        </authorList>
    </citation>
    <scope>NUCLEOTIDE SEQUENCE [LARGE SCALE GENOMIC DNA]</scope>
    <source>
        <strain evidence="4 5">NBRC 111650</strain>
    </source>
</reference>
<keyword evidence="2" id="KW-1133">Transmembrane helix</keyword>
<name>A0ABT1WEQ0_9BURK</name>